<evidence type="ECO:0000256" key="1">
    <source>
        <dbReference type="SAM" id="MobiDB-lite"/>
    </source>
</evidence>
<feature type="region of interest" description="Disordered" evidence="1">
    <location>
        <begin position="113"/>
        <end position="138"/>
    </location>
</feature>
<feature type="compositionally biased region" description="Basic residues" evidence="1">
    <location>
        <begin position="117"/>
        <end position="131"/>
    </location>
</feature>
<evidence type="ECO:0000313" key="3">
    <source>
        <dbReference type="Proteomes" id="UP001367508"/>
    </source>
</evidence>
<protein>
    <submittedName>
        <fullName evidence="2">Uncharacterized protein</fullName>
    </submittedName>
</protein>
<accession>A0AAN9KG95</accession>
<sequence>MKRSFFGSLKTSPLKLLHYLEIACSFHLGFSSFPLWICEHSIMSEAPIGLMSLILDRDSVLNRKKRAARRELVQYRDLIVFRFVSQRIPDHIGPDADLCLLLFHHDSANMSISRDSMHKRSAPGGKKRGRQQKAQGEGFLSGVEWRKRSTSPSAWERLARKFKSASSRYYAIENIMLKLGGSMPIDTRLESEVITPGVAMFSAWRVHKKCSGTVPSCKAINGENPQPRDRSTSLSVQLLESTGPTTIRIEEGRQMQERPQPECILEDLADLIQALGSVPKMVLY</sequence>
<reference evidence="2 3" key="1">
    <citation type="submission" date="2024-01" db="EMBL/GenBank/DDBJ databases">
        <title>The genomes of 5 underutilized Papilionoideae crops provide insights into root nodulation and disease resistanc.</title>
        <authorList>
            <person name="Jiang F."/>
        </authorList>
    </citation>
    <scope>NUCLEOTIDE SEQUENCE [LARGE SCALE GENOMIC DNA]</scope>
    <source>
        <strain evidence="2">LVBAO_FW01</strain>
        <tissue evidence="2">Leaves</tissue>
    </source>
</reference>
<comment type="caution">
    <text evidence="2">The sequence shown here is derived from an EMBL/GenBank/DDBJ whole genome shotgun (WGS) entry which is preliminary data.</text>
</comment>
<dbReference type="EMBL" id="JAYMYQ010000008">
    <property type="protein sequence ID" value="KAK7315911.1"/>
    <property type="molecule type" value="Genomic_DNA"/>
</dbReference>
<gene>
    <name evidence="2" type="ORF">VNO77_34493</name>
</gene>
<dbReference type="Proteomes" id="UP001367508">
    <property type="component" value="Unassembled WGS sequence"/>
</dbReference>
<keyword evidence="3" id="KW-1185">Reference proteome</keyword>
<name>A0AAN9KG95_CANGL</name>
<evidence type="ECO:0000313" key="2">
    <source>
        <dbReference type="EMBL" id="KAK7315911.1"/>
    </source>
</evidence>
<proteinExistence type="predicted"/>
<dbReference type="AlphaFoldDB" id="A0AAN9KG95"/>
<organism evidence="2 3">
    <name type="scientific">Canavalia gladiata</name>
    <name type="common">Sword bean</name>
    <name type="synonym">Dolichos gladiatus</name>
    <dbReference type="NCBI Taxonomy" id="3824"/>
    <lineage>
        <taxon>Eukaryota</taxon>
        <taxon>Viridiplantae</taxon>
        <taxon>Streptophyta</taxon>
        <taxon>Embryophyta</taxon>
        <taxon>Tracheophyta</taxon>
        <taxon>Spermatophyta</taxon>
        <taxon>Magnoliopsida</taxon>
        <taxon>eudicotyledons</taxon>
        <taxon>Gunneridae</taxon>
        <taxon>Pentapetalae</taxon>
        <taxon>rosids</taxon>
        <taxon>fabids</taxon>
        <taxon>Fabales</taxon>
        <taxon>Fabaceae</taxon>
        <taxon>Papilionoideae</taxon>
        <taxon>50 kb inversion clade</taxon>
        <taxon>NPAAA clade</taxon>
        <taxon>indigoferoid/millettioid clade</taxon>
        <taxon>Phaseoleae</taxon>
        <taxon>Canavalia</taxon>
    </lineage>
</organism>